<feature type="compositionally biased region" description="Basic residues" evidence="10">
    <location>
        <begin position="347"/>
        <end position="357"/>
    </location>
</feature>
<keyword evidence="6" id="KW-0653">Protein transport</keyword>
<feature type="transmembrane region" description="Helical" evidence="11">
    <location>
        <begin position="192"/>
        <end position="213"/>
    </location>
</feature>
<feature type="region of interest" description="Disordered" evidence="10">
    <location>
        <begin position="327"/>
        <end position="357"/>
    </location>
</feature>
<dbReference type="Pfam" id="PF07549">
    <property type="entry name" value="Sec_GG"/>
    <property type="match status" value="1"/>
</dbReference>
<dbReference type="InterPro" id="IPR055344">
    <property type="entry name" value="SecD_SecF_C_bact"/>
</dbReference>
<feature type="transmembrane region" description="Helical" evidence="11">
    <location>
        <begin position="251"/>
        <end position="270"/>
    </location>
</feature>
<dbReference type="InterPro" id="IPR022813">
    <property type="entry name" value="SecD/SecF_arch_bac"/>
</dbReference>
<comment type="subcellular location">
    <subcellularLocation>
        <location evidence="1">Cell membrane</location>
        <topology evidence="1">Multi-pass membrane protein</topology>
    </subcellularLocation>
</comment>
<dbReference type="NCBIfam" id="TIGR00966">
    <property type="entry name" value="transloc_SecF"/>
    <property type="match status" value="1"/>
</dbReference>
<dbReference type="InterPro" id="IPR022645">
    <property type="entry name" value="SecD/SecF_bac"/>
</dbReference>
<gene>
    <name evidence="13" type="ORF">UFOPK1438_00595</name>
</gene>
<evidence type="ECO:0000256" key="10">
    <source>
        <dbReference type="SAM" id="MobiDB-lite"/>
    </source>
</evidence>
<dbReference type="InterPro" id="IPR048634">
    <property type="entry name" value="SecD_SecF_C"/>
</dbReference>
<keyword evidence="9 11" id="KW-0472">Membrane</keyword>
<protein>
    <recommendedName>
        <fullName evidence="2">Protein translocase subunit SecF</fullName>
    </recommendedName>
</protein>
<keyword evidence="4" id="KW-1003">Cell membrane</keyword>
<evidence type="ECO:0000256" key="4">
    <source>
        <dbReference type="ARBA" id="ARBA00022475"/>
    </source>
</evidence>
<keyword evidence="7 11" id="KW-1133">Transmembrane helix</keyword>
<keyword evidence="5 11" id="KW-0812">Transmembrane</keyword>
<dbReference type="InterPro" id="IPR005665">
    <property type="entry name" value="SecF_bac"/>
</dbReference>
<organism evidence="13">
    <name type="scientific">freshwater metagenome</name>
    <dbReference type="NCBI Taxonomy" id="449393"/>
    <lineage>
        <taxon>unclassified sequences</taxon>
        <taxon>metagenomes</taxon>
        <taxon>ecological metagenomes</taxon>
    </lineage>
</organism>
<keyword evidence="3" id="KW-0813">Transport</keyword>
<evidence type="ECO:0000313" key="13">
    <source>
        <dbReference type="EMBL" id="CAB4543337.1"/>
    </source>
</evidence>
<dbReference type="GO" id="GO:0015450">
    <property type="term" value="F:protein-transporting ATPase activity"/>
    <property type="evidence" value="ECO:0007669"/>
    <property type="project" value="InterPro"/>
</dbReference>
<evidence type="ECO:0000256" key="6">
    <source>
        <dbReference type="ARBA" id="ARBA00022927"/>
    </source>
</evidence>
<evidence type="ECO:0000259" key="12">
    <source>
        <dbReference type="Pfam" id="PF02355"/>
    </source>
</evidence>
<dbReference type="Gene3D" id="1.20.1640.10">
    <property type="entry name" value="Multidrug efflux transporter AcrB transmembrane domain"/>
    <property type="match status" value="1"/>
</dbReference>
<keyword evidence="8" id="KW-0811">Translocation</keyword>
<feature type="transmembrane region" description="Helical" evidence="11">
    <location>
        <begin position="27"/>
        <end position="51"/>
    </location>
</feature>
<name>A0A6J6BX93_9ZZZZ</name>
<dbReference type="PANTHER" id="PTHR30081">
    <property type="entry name" value="PROTEIN-EXPORT MEMBRANE PROTEIN SEC"/>
    <property type="match status" value="1"/>
</dbReference>
<reference evidence="13" key="1">
    <citation type="submission" date="2020-05" db="EMBL/GenBank/DDBJ databases">
        <authorList>
            <person name="Chiriac C."/>
            <person name="Salcher M."/>
            <person name="Ghai R."/>
            <person name="Kavagutti S V."/>
        </authorList>
    </citation>
    <scope>NUCLEOTIDE SEQUENCE</scope>
</reference>
<evidence type="ECO:0000256" key="7">
    <source>
        <dbReference type="ARBA" id="ARBA00022989"/>
    </source>
</evidence>
<dbReference type="Pfam" id="PF02355">
    <property type="entry name" value="SecD_SecF_C"/>
    <property type="match status" value="1"/>
</dbReference>
<dbReference type="HAMAP" id="MF_01464_B">
    <property type="entry name" value="SecF_B"/>
    <property type="match status" value="1"/>
</dbReference>
<sequence length="357" mass="37733">MSSLSGIGGRLYRGETSIDFIGKRRRWYAISGLLILASVGALAIQGLHLGIEFKGGSSYIVTKPGVTIEAARAAVESTGIPGETIIQKIGTEKVRVQTAALTSEQSNQIQDALASKLGVTIDSIDTQIVGPSWGKEITRKALYGLIGFVIVVMLYLAMAFEPKMAIAAIIAVVHDVFITVGIYALVGFDVTPATVIGFLTILGYSLYDTVVVFDKVRENTRTITSTSKSTYSQAANLAVNQTLVRSFNTSLIALLPVGSILFVGAGLLGAGTLKDLSLALFIGLATGTYSSIFIATPILAVLREREPAMQALAKRVNARGGAVPNADGSVAAMSPMGSTVVKERRGPRNQPKRKGRK</sequence>
<dbReference type="SUPFAM" id="SSF82866">
    <property type="entry name" value="Multidrug efflux transporter AcrB transmembrane domain"/>
    <property type="match status" value="1"/>
</dbReference>
<evidence type="ECO:0000256" key="5">
    <source>
        <dbReference type="ARBA" id="ARBA00022692"/>
    </source>
</evidence>
<evidence type="ECO:0000256" key="2">
    <source>
        <dbReference type="ARBA" id="ARBA00015792"/>
    </source>
</evidence>
<dbReference type="InterPro" id="IPR022646">
    <property type="entry name" value="SecD/SecF_CS"/>
</dbReference>
<dbReference type="GO" id="GO:0006886">
    <property type="term" value="P:intracellular protein transport"/>
    <property type="evidence" value="ECO:0007669"/>
    <property type="project" value="InterPro"/>
</dbReference>
<feature type="domain" description="Protein export membrane protein SecD/SecF C-terminal" evidence="12">
    <location>
        <begin position="116"/>
        <end position="304"/>
    </location>
</feature>
<accession>A0A6J6BX93</accession>
<dbReference type="PANTHER" id="PTHR30081:SF8">
    <property type="entry name" value="PROTEIN TRANSLOCASE SUBUNIT SECF"/>
    <property type="match status" value="1"/>
</dbReference>
<evidence type="ECO:0000256" key="9">
    <source>
        <dbReference type="ARBA" id="ARBA00023136"/>
    </source>
</evidence>
<dbReference type="AlphaFoldDB" id="A0A6J6BX93"/>
<feature type="transmembrane region" description="Helical" evidence="11">
    <location>
        <begin position="276"/>
        <end position="302"/>
    </location>
</feature>
<evidence type="ECO:0000256" key="3">
    <source>
        <dbReference type="ARBA" id="ARBA00022448"/>
    </source>
</evidence>
<proteinExistence type="inferred from homology"/>
<feature type="transmembrane region" description="Helical" evidence="11">
    <location>
        <begin position="165"/>
        <end position="186"/>
    </location>
</feature>
<evidence type="ECO:0000256" key="11">
    <source>
        <dbReference type="SAM" id="Phobius"/>
    </source>
</evidence>
<evidence type="ECO:0000256" key="1">
    <source>
        <dbReference type="ARBA" id="ARBA00004651"/>
    </source>
</evidence>
<feature type="transmembrane region" description="Helical" evidence="11">
    <location>
        <begin position="141"/>
        <end position="158"/>
    </location>
</feature>
<evidence type="ECO:0000256" key="8">
    <source>
        <dbReference type="ARBA" id="ARBA00023010"/>
    </source>
</evidence>
<dbReference type="PRINTS" id="PR01755">
    <property type="entry name" value="SECFTRNLCASE"/>
</dbReference>
<dbReference type="EMBL" id="CAEZSM010000062">
    <property type="protein sequence ID" value="CAB4543337.1"/>
    <property type="molecule type" value="Genomic_DNA"/>
</dbReference>
<dbReference type="GO" id="GO:0005886">
    <property type="term" value="C:plasma membrane"/>
    <property type="evidence" value="ECO:0007669"/>
    <property type="project" value="UniProtKB-SubCell"/>
</dbReference>
<dbReference type="NCBIfam" id="TIGR00916">
    <property type="entry name" value="2A0604s01"/>
    <property type="match status" value="1"/>
</dbReference>